<dbReference type="GO" id="GO:0003700">
    <property type="term" value="F:DNA-binding transcription factor activity"/>
    <property type="evidence" value="ECO:0007669"/>
    <property type="project" value="InterPro"/>
</dbReference>
<dbReference type="InterPro" id="IPR000551">
    <property type="entry name" value="MerR-type_HTH_dom"/>
</dbReference>
<dbReference type="SUPFAM" id="SSF46955">
    <property type="entry name" value="Putative DNA-binding domain"/>
    <property type="match status" value="1"/>
</dbReference>
<dbReference type="KEGG" id="aser:Asera_40130"/>
<sequence>MSEHDQPGTGTAALSIGALSRRTGLPVKTIRYYSDLGLLPVAGRTSAGYRRYDEAAAARLALIRTLRELGLGLAPIRRVLDRQAALADVAAAHADALEQQIRILRLHRSVLRALAVREPDLTEVERMNDIARASAAERHRISEEFLDHVFAGLRVDPQFEQLMRRARPDLPDDPTPEQLDAWIELADLLADNDFRARVRQMAEQHSADEQMVAGRRDSRSSAEVAERVAALAGAALDAGVDPASAAAAPVVAELVGVFAAHDERTDTPEYRAWIRASIGGGTDARAERYWQLLAVINGWPAVPTRVPAWEWFAAALAVHTG</sequence>
<dbReference type="GO" id="GO:0003677">
    <property type="term" value="F:DNA binding"/>
    <property type="evidence" value="ECO:0007669"/>
    <property type="project" value="UniProtKB-KW"/>
</dbReference>
<dbReference type="Gene3D" id="1.10.1660.10">
    <property type="match status" value="1"/>
</dbReference>
<keyword evidence="4" id="KW-1185">Reference proteome</keyword>
<dbReference type="PRINTS" id="PR00040">
    <property type="entry name" value="HTHMERR"/>
</dbReference>
<dbReference type="InterPro" id="IPR009061">
    <property type="entry name" value="DNA-bd_dom_put_sf"/>
</dbReference>
<evidence type="ECO:0000313" key="4">
    <source>
        <dbReference type="Proteomes" id="UP000680750"/>
    </source>
</evidence>
<accession>A0A810L4U0</accession>
<dbReference type="PROSITE" id="PS50937">
    <property type="entry name" value="HTH_MERR_2"/>
    <property type="match status" value="1"/>
</dbReference>
<dbReference type="CDD" id="cd00592">
    <property type="entry name" value="HTH_MerR-like"/>
    <property type="match status" value="1"/>
</dbReference>
<dbReference type="RefSeq" id="WP_244843958.1">
    <property type="nucleotide sequence ID" value="NZ_AP023354.1"/>
</dbReference>
<dbReference type="SMART" id="SM00422">
    <property type="entry name" value="HTH_MERR"/>
    <property type="match status" value="1"/>
</dbReference>
<dbReference type="AlphaFoldDB" id="A0A810L4U0"/>
<dbReference type="InterPro" id="IPR047057">
    <property type="entry name" value="MerR_fam"/>
</dbReference>
<evidence type="ECO:0000259" key="2">
    <source>
        <dbReference type="PROSITE" id="PS50937"/>
    </source>
</evidence>
<dbReference type="PANTHER" id="PTHR30204">
    <property type="entry name" value="REDOX-CYCLING DRUG-SENSING TRANSCRIPTIONAL ACTIVATOR SOXR"/>
    <property type="match status" value="1"/>
</dbReference>
<reference evidence="3" key="1">
    <citation type="submission" date="2020-08" db="EMBL/GenBank/DDBJ databases">
        <title>Whole genome shotgun sequence of Actinocatenispora sera NBRC 101916.</title>
        <authorList>
            <person name="Komaki H."/>
            <person name="Tamura T."/>
        </authorList>
    </citation>
    <scope>NUCLEOTIDE SEQUENCE</scope>
    <source>
        <strain evidence="3">NBRC 101916</strain>
    </source>
</reference>
<feature type="domain" description="HTH merR-type" evidence="2">
    <location>
        <begin position="13"/>
        <end position="82"/>
    </location>
</feature>
<dbReference type="EMBL" id="AP023354">
    <property type="protein sequence ID" value="BCJ29905.1"/>
    <property type="molecule type" value="Genomic_DNA"/>
</dbReference>
<organism evidence="3 4">
    <name type="scientific">Actinocatenispora sera</name>
    <dbReference type="NCBI Taxonomy" id="390989"/>
    <lineage>
        <taxon>Bacteria</taxon>
        <taxon>Bacillati</taxon>
        <taxon>Actinomycetota</taxon>
        <taxon>Actinomycetes</taxon>
        <taxon>Micromonosporales</taxon>
        <taxon>Micromonosporaceae</taxon>
        <taxon>Actinocatenispora</taxon>
    </lineage>
</organism>
<dbReference type="Pfam" id="PF13411">
    <property type="entry name" value="MerR_1"/>
    <property type="match status" value="1"/>
</dbReference>
<evidence type="ECO:0000313" key="3">
    <source>
        <dbReference type="EMBL" id="BCJ29905.1"/>
    </source>
</evidence>
<proteinExistence type="predicted"/>
<keyword evidence="1" id="KW-0238">DNA-binding</keyword>
<gene>
    <name evidence="3" type="ORF">Asera_40130</name>
</gene>
<evidence type="ECO:0000256" key="1">
    <source>
        <dbReference type="ARBA" id="ARBA00023125"/>
    </source>
</evidence>
<dbReference type="PANTHER" id="PTHR30204:SF93">
    <property type="entry name" value="HTH MERR-TYPE DOMAIN-CONTAINING PROTEIN"/>
    <property type="match status" value="1"/>
</dbReference>
<name>A0A810L4U0_9ACTN</name>
<protein>
    <submittedName>
        <fullName evidence="3">MerR family transcriptional regulator</fullName>
    </submittedName>
</protein>
<dbReference type="Proteomes" id="UP000680750">
    <property type="component" value="Chromosome"/>
</dbReference>